<keyword evidence="7 16" id="KW-0863">Zinc-finger</keyword>
<dbReference type="GO" id="GO:0042025">
    <property type="term" value="C:host cell nucleus"/>
    <property type="evidence" value="ECO:0007669"/>
    <property type="project" value="UniProtKB-SubCell"/>
</dbReference>
<evidence type="ECO:0000256" key="18">
    <source>
        <dbReference type="SAM" id="MobiDB-lite"/>
    </source>
</evidence>
<keyword evidence="15 16" id="KW-1119">Modulation of host cell apoptosis by virus</keyword>
<dbReference type="Proteomes" id="UP001242473">
    <property type="component" value="Segment"/>
</dbReference>
<dbReference type="GO" id="GO:0003677">
    <property type="term" value="F:DNA binding"/>
    <property type="evidence" value="ECO:0007669"/>
    <property type="project" value="UniProtKB-UniRule"/>
</dbReference>
<evidence type="ECO:0000256" key="17">
    <source>
        <dbReference type="RuleBase" id="RU363123"/>
    </source>
</evidence>
<feature type="compositionally biased region" description="Pro residues" evidence="18">
    <location>
        <begin position="1"/>
        <end position="16"/>
    </location>
</feature>
<evidence type="ECO:0000313" key="19">
    <source>
        <dbReference type="EMBL" id="QGF19305.1"/>
    </source>
</evidence>
<dbReference type="GO" id="GO:0006355">
    <property type="term" value="P:regulation of DNA-templated transcription"/>
    <property type="evidence" value="ECO:0007669"/>
    <property type="project" value="UniProtKB-UniRule"/>
</dbReference>
<name>A0A5Q2F330_9PAPI</name>
<organism evidence="19 20">
    <name type="scientific">Tadarida brasiliensis papillomavirus 1</name>
    <dbReference type="NCBI Taxonomy" id="2664215"/>
    <lineage>
        <taxon>Viruses</taxon>
        <taxon>Monodnaviria</taxon>
        <taxon>Shotokuvirae</taxon>
        <taxon>Cossaviricota</taxon>
        <taxon>Papovaviricetes</taxon>
        <taxon>Zurhausenvirales</taxon>
        <taxon>Papillomaviridae</taxon>
    </lineage>
</organism>
<feature type="compositionally biased region" description="Low complexity" evidence="18">
    <location>
        <begin position="28"/>
        <end position="51"/>
    </location>
</feature>
<feature type="zinc finger region" evidence="16">
    <location>
        <begin position="86"/>
        <end position="122"/>
    </location>
</feature>
<keyword evidence="5 16" id="KW-1090">Inhibition of host innate immune response by virus</keyword>
<keyword evidence="9 16" id="KW-0805">Transcription regulation</keyword>
<evidence type="ECO:0000256" key="3">
    <source>
        <dbReference type="ARBA" id="ARBA00022562"/>
    </source>
</evidence>
<evidence type="ECO:0000256" key="4">
    <source>
        <dbReference type="ARBA" id="ARBA00022581"/>
    </source>
</evidence>
<dbReference type="GO" id="GO:0008270">
    <property type="term" value="F:zinc ion binding"/>
    <property type="evidence" value="ECO:0007669"/>
    <property type="project" value="UniProtKB-KW"/>
</dbReference>
<gene>
    <name evidence="16" type="primary">E6</name>
</gene>
<keyword evidence="4 16" id="KW-0945">Host-virus interaction</keyword>
<dbReference type="EMBL" id="MN329804">
    <property type="protein sequence ID" value="QGF19305.1"/>
    <property type="molecule type" value="Genomic_DNA"/>
</dbReference>
<comment type="subcellular location">
    <subcellularLocation>
        <location evidence="16 17">Host cytoplasm</location>
    </subcellularLocation>
    <subcellularLocation>
        <location evidence="16 17">Host nucleus</location>
    </subcellularLocation>
</comment>
<dbReference type="InterPro" id="IPR001334">
    <property type="entry name" value="E6"/>
</dbReference>
<evidence type="ECO:0000256" key="12">
    <source>
        <dbReference type="ARBA" id="ARBA00023163"/>
    </source>
</evidence>
<keyword evidence="13 16" id="KW-1035">Host cytoplasm</keyword>
<dbReference type="GO" id="GO:0052170">
    <property type="term" value="P:symbiont-mediated suppression of host innate immune response"/>
    <property type="evidence" value="ECO:0007669"/>
    <property type="project" value="UniProtKB-KW"/>
</dbReference>
<reference evidence="19" key="1">
    <citation type="journal article" date="2020" name="Viruses">
        <title>A Preliminary Study of the Virome of the South American Free-Tailed Bats (Tadarida brasiliensis) and Identification of Two Novel Mammalian Viruses.</title>
        <authorList>
            <person name="Bolatti E.M."/>
            <person name="Zorec T.M."/>
            <person name="Montani M.E."/>
            <person name="Hosnjak L."/>
            <person name="Chouhy D."/>
            <person name="Viarengo G."/>
            <person name="Casal P.E."/>
            <person name="Barquez R.M."/>
            <person name="Poljak M."/>
            <person name="Giri A.A."/>
        </authorList>
    </citation>
    <scope>NUCLEOTIDE SEQUENCE</scope>
</reference>
<dbReference type="SUPFAM" id="SSF161229">
    <property type="entry name" value="E6 C-terminal domain-like"/>
    <property type="match status" value="2"/>
</dbReference>
<comment type="function">
    <text evidence="16">Plays a major role in the induction and maintenance of cellular transformation. E6 associates with host UBE3A/E6-AP ubiquitin-protein ligase and modulates its activity. Protects host keratinocytes from apoptosis by mediating the degradation of host BAK1. May also inhibit host immune response.</text>
</comment>
<dbReference type="Gene3D" id="3.30.240.40">
    <property type="entry name" value="E6 early regulatory protein"/>
    <property type="match status" value="2"/>
</dbReference>
<dbReference type="Pfam" id="PF00518">
    <property type="entry name" value="E6"/>
    <property type="match status" value="1"/>
</dbReference>
<evidence type="ECO:0000313" key="20">
    <source>
        <dbReference type="Proteomes" id="UP001242473"/>
    </source>
</evidence>
<keyword evidence="10 16" id="KW-0238">DNA-binding</keyword>
<evidence type="ECO:0000256" key="5">
    <source>
        <dbReference type="ARBA" id="ARBA00022632"/>
    </source>
</evidence>
<evidence type="ECO:0000256" key="14">
    <source>
        <dbReference type="ARBA" id="ARBA00023280"/>
    </source>
</evidence>
<keyword evidence="8 16" id="KW-0862">Zinc</keyword>
<keyword evidence="2 16" id="KW-0244">Early protein</keyword>
<evidence type="ECO:0000256" key="8">
    <source>
        <dbReference type="ARBA" id="ARBA00022833"/>
    </source>
</evidence>
<evidence type="ECO:0000256" key="15">
    <source>
        <dbReference type="ARBA" id="ARBA00023323"/>
    </source>
</evidence>
<sequence>MASNQSPPPPPPPSPKPSTSAFRKVVAKTKNSTTTNTTTTTTNTRRTNVSTFPSQRFPSPSAPFPESISDLCAATSHTYSSILLNCLYCSKPLSSLEAVFFDLGQYKLVWSNGSPSAACSVCLKLVAKFELLVSGMGCLNAAAYEHATGCRLETLGMRCLICLRQMPREEIGRILLEDDTVHIVDDQPRAACTLCKLGMF</sequence>
<evidence type="ECO:0000256" key="16">
    <source>
        <dbReference type="HAMAP-Rule" id="MF_04006"/>
    </source>
</evidence>
<dbReference type="HAMAP" id="MF_04006">
    <property type="entry name" value="HPV_E6"/>
    <property type="match status" value="1"/>
</dbReference>
<comment type="caution">
    <text evidence="16">Lacks conserved residue(s) required for the propagation of feature annotation.</text>
</comment>
<evidence type="ECO:0000256" key="11">
    <source>
        <dbReference type="ARBA" id="ARBA00023159"/>
    </source>
</evidence>
<keyword evidence="14 16" id="KW-0899">Viral immunoevasion</keyword>
<feature type="region of interest" description="Disordered" evidence="18">
    <location>
        <begin position="1"/>
        <end position="61"/>
    </location>
</feature>
<evidence type="ECO:0000256" key="7">
    <source>
        <dbReference type="ARBA" id="ARBA00022771"/>
    </source>
</evidence>
<evidence type="ECO:0000256" key="1">
    <source>
        <dbReference type="ARBA" id="ARBA00006346"/>
    </source>
</evidence>
<dbReference type="GO" id="GO:0039502">
    <property type="term" value="P:symbiont-mediated suppression of host type I interferon-mediated signaling pathway"/>
    <property type="evidence" value="ECO:0007669"/>
    <property type="project" value="UniProtKB-UniRule"/>
</dbReference>
<comment type="subunit">
    <text evidence="16">Forms homodimers. Interacts with ubiquitin-protein ligase UBE3A/E6-AP; this interaction stimulates UBE3A ubiquitin activity. Interacts with host BAK1.</text>
</comment>
<accession>A0A5Q2F330</accession>
<evidence type="ECO:0000256" key="13">
    <source>
        <dbReference type="ARBA" id="ARBA00023200"/>
    </source>
</evidence>
<dbReference type="GO" id="GO:0039648">
    <property type="term" value="P:symbiont-mediated perturbation of host ubiquitin-like protein modification"/>
    <property type="evidence" value="ECO:0007669"/>
    <property type="project" value="UniProtKB-UniRule"/>
</dbReference>
<keyword evidence="6 16" id="KW-0479">Metal-binding</keyword>
<dbReference type="InterPro" id="IPR038575">
    <property type="entry name" value="E6_sf"/>
</dbReference>
<keyword evidence="3 16" id="KW-1048">Host nucleus</keyword>
<dbReference type="GO" id="GO:0030430">
    <property type="term" value="C:host cell cytoplasm"/>
    <property type="evidence" value="ECO:0007669"/>
    <property type="project" value="UniProtKB-SubCell"/>
</dbReference>
<protein>
    <recommendedName>
        <fullName evidence="16 17">Protein E6</fullName>
    </recommendedName>
</protein>
<evidence type="ECO:0000256" key="10">
    <source>
        <dbReference type="ARBA" id="ARBA00023125"/>
    </source>
</evidence>
<dbReference type="GO" id="GO:0006351">
    <property type="term" value="P:DNA-templated transcription"/>
    <property type="evidence" value="ECO:0007669"/>
    <property type="project" value="UniProtKB-UniRule"/>
</dbReference>
<keyword evidence="11 16" id="KW-0010">Activator</keyword>
<feature type="zinc finger region" evidence="16">
    <location>
        <begin position="159"/>
        <end position="195"/>
    </location>
</feature>
<proteinExistence type="inferred from homology"/>
<evidence type="ECO:0000256" key="2">
    <source>
        <dbReference type="ARBA" id="ARBA00022518"/>
    </source>
</evidence>
<evidence type="ECO:0000256" key="9">
    <source>
        <dbReference type="ARBA" id="ARBA00023015"/>
    </source>
</evidence>
<keyword evidence="12 16" id="KW-0804">Transcription</keyword>
<dbReference type="GO" id="GO:0052150">
    <property type="term" value="P:symbiont-mediated perturbation of host apoptosis"/>
    <property type="evidence" value="ECO:0007669"/>
    <property type="project" value="UniProtKB-KW"/>
</dbReference>
<comment type="similarity">
    <text evidence="1 16 17">Belongs to the papillomaviridae E6 protein family.</text>
</comment>
<evidence type="ECO:0000256" key="6">
    <source>
        <dbReference type="ARBA" id="ARBA00022723"/>
    </source>
</evidence>